<protein>
    <recommendedName>
        <fullName evidence="5">Aldehyde dehydrogenase domain-containing protein</fullName>
    </recommendedName>
</protein>
<dbReference type="Proteomes" id="UP001558652">
    <property type="component" value="Unassembled WGS sequence"/>
</dbReference>
<dbReference type="PANTHER" id="PTHR43353:SF5">
    <property type="entry name" value="SUCCINATE-SEMIALDEHYDE DEHYDROGENASE, MITOCHONDRIAL"/>
    <property type="match status" value="1"/>
</dbReference>
<dbReference type="EMBL" id="JBFDAA010000008">
    <property type="protein sequence ID" value="KAL1129850.1"/>
    <property type="molecule type" value="Genomic_DNA"/>
</dbReference>
<dbReference type="InterPro" id="IPR016162">
    <property type="entry name" value="Ald_DH_N"/>
</dbReference>
<name>A0ABD0YF14_9HEMI</name>
<dbReference type="InterPro" id="IPR015590">
    <property type="entry name" value="Aldehyde_DH_dom"/>
</dbReference>
<evidence type="ECO:0000313" key="6">
    <source>
        <dbReference type="EMBL" id="KAL1129850.1"/>
    </source>
</evidence>
<dbReference type="Pfam" id="PF00171">
    <property type="entry name" value="Aldedh"/>
    <property type="match status" value="1"/>
</dbReference>
<gene>
    <name evidence="6" type="ORF">AAG570_012794</name>
</gene>
<evidence type="ECO:0000313" key="7">
    <source>
        <dbReference type="Proteomes" id="UP001558652"/>
    </source>
</evidence>
<evidence type="ECO:0000256" key="2">
    <source>
        <dbReference type="ARBA" id="ARBA00023002"/>
    </source>
</evidence>
<evidence type="ECO:0000256" key="4">
    <source>
        <dbReference type="RuleBase" id="RU003345"/>
    </source>
</evidence>
<accession>A0ABD0YF14</accession>
<comment type="caution">
    <text evidence="6">The sequence shown here is derived from an EMBL/GenBank/DDBJ whole genome shotgun (WGS) entry which is preliminary data.</text>
</comment>
<keyword evidence="7" id="KW-1185">Reference proteome</keyword>
<dbReference type="InterPro" id="IPR016163">
    <property type="entry name" value="Ald_DH_C"/>
</dbReference>
<evidence type="ECO:0000256" key="3">
    <source>
        <dbReference type="PROSITE-ProRule" id="PRU10007"/>
    </source>
</evidence>
<evidence type="ECO:0000259" key="5">
    <source>
        <dbReference type="Pfam" id="PF00171"/>
    </source>
</evidence>
<sequence length="400" mass="43401">MSVLREEAFIDGAWVTALRGGSFKVYNPTDGSCVGEVPSMDIDDARNAVTCAHTAFNTWSQSTAKERSDFLKSWFNEIKKNTDELARILSLESGKPLAEATGEIAYGNSFIEWYSEEARRCYGEVLCSPFKNKQLFHIKQPIGVAALITPWNFPMAMIARKAGAALAAGCTCVVKPAEDTPLSSLVLAYCAEQAGLPNGVFNVVPVERSNAATVGKYLCESPLVAGVTFTGSTTVGKLLYEQCAKGVKRISLELGGNAPFIVFRTSDIEKAVDGAIAGKFRNCGQTCVSPNRFLIEDKIFDEFVAKLTDRIKEKLELGNPIILPQNKQRLGPLINLSQLEKVDCFVKDAVAKGAVIHCGGKLASYLTGGLFYEPTLLSNITPNMMCYSEEIFGPVVSCVK</sequence>
<dbReference type="FunFam" id="3.40.605.10:FF:000005">
    <property type="entry name" value="Succinate-semialdehyde dehydrogenase I"/>
    <property type="match status" value="1"/>
</dbReference>
<feature type="active site" evidence="3">
    <location>
        <position position="253"/>
    </location>
</feature>
<dbReference type="InterPro" id="IPR016161">
    <property type="entry name" value="Ald_DH/histidinol_DH"/>
</dbReference>
<comment type="similarity">
    <text evidence="1 4">Belongs to the aldehyde dehydrogenase family.</text>
</comment>
<dbReference type="PANTHER" id="PTHR43353">
    <property type="entry name" value="SUCCINATE-SEMIALDEHYDE DEHYDROGENASE, MITOCHONDRIAL"/>
    <property type="match status" value="1"/>
</dbReference>
<keyword evidence="2 4" id="KW-0560">Oxidoreductase</keyword>
<dbReference type="AlphaFoldDB" id="A0ABD0YF14"/>
<dbReference type="Gene3D" id="3.40.605.10">
    <property type="entry name" value="Aldehyde Dehydrogenase, Chain A, domain 1"/>
    <property type="match status" value="1"/>
</dbReference>
<feature type="domain" description="Aldehyde dehydrogenase" evidence="5">
    <location>
        <begin position="14"/>
        <end position="399"/>
    </location>
</feature>
<dbReference type="InterPro" id="IPR029510">
    <property type="entry name" value="Ald_DH_CS_GLU"/>
</dbReference>
<dbReference type="CDD" id="cd07103">
    <property type="entry name" value="ALDH_F5_SSADH_GabD"/>
    <property type="match status" value="1"/>
</dbReference>
<dbReference type="PROSITE" id="PS00687">
    <property type="entry name" value="ALDEHYDE_DEHYDR_GLU"/>
    <property type="match status" value="1"/>
</dbReference>
<organism evidence="6 7">
    <name type="scientific">Ranatra chinensis</name>
    <dbReference type="NCBI Taxonomy" id="642074"/>
    <lineage>
        <taxon>Eukaryota</taxon>
        <taxon>Metazoa</taxon>
        <taxon>Ecdysozoa</taxon>
        <taxon>Arthropoda</taxon>
        <taxon>Hexapoda</taxon>
        <taxon>Insecta</taxon>
        <taxon>Pterygota</taxon>
        <taxon>Neoptera</taxon>
        <taxon>Paraneoptera</taxon>
        <taxon>Hemiptera</taxon>
        <taxon>Heteroptera</taxon>
        <taxon>Panheteroptera</taxon>
        <taxon>Nepomorpha</taxon>
        <taxon>Nepidae</taxon>
        <taxon>Ranatrinae</taxon>
        <taxon>Ranatra</taxon>
    </lineage>
</organism>
<dbReference type="GO" id="GO:0016491">
    <property type="term" value="F:oxidoreductase activity"/>
    <property type="evidence" value="ECO:0007669"/>
    <property type="project" value="UniProtKB-KW"/>
</dbReference>
<dbReference type="SUPFAM" id="SSF53720">
    <property type="entry name" value="ALDH-like"/>
    <property type="match status" value="1"/>
</dbReference>
<evidence type="ECO:0000256" key="1">
    <source>
        <dbReference type="ARBA" id="ARBA00009986"/>
    </source>
</evidence>
<dbReference type="Gene3D" id="3.40.309.10">
    <property type="entry name" value="Aldehyde Dehydrogenase, Chain A, domain 2"/>
    <property type="match status" value="1"/>
</dbReference>
<proteinExistence type="inferred from homology"/>
<dbReference type="InterPro" id="IPR050740">
    <property type="entry name" value="Aldehyde_DH_Superfamily"/>
</dbReference>
<reference evidence="6 7" key="1">
    <citation type="submission" date="2024-07" db="EMBL/GenBank/DDBJ databases">
        <title>Chromosome-level genome assembly of the water stick insect Ranatra chinensis (Heteroptera: Nepidae).</title>
        <authorList>
            <person name="Liu X."/>
        </authorList>
    </citation>
    <scope>NUCLEOTIDE SEQUENCE [LARGE SCALE GENOMIC DNA]</scope>
    <source>
        <strain evidence="6">Cailab_2021Rc</strain>
        <tissue evidence="6">Muscle</tissue>
    </source>
</reference>